<dbReference type="Proteomes" id="UP000800036">
    <property type="component" value="Unassembled WGS sequence"/>
</dbReference>
<dbReference type="InterPro" id="IPR025204">
    <property type="entry name" value="CENP-L"/>
</dbReference>
<reference evidence="2" key="1">
    <citation type="journal article" date="2020" name="Stud. Mycol.">
        <title>101 Dothideomycetes genomes: a test case for predicting lifestyles and emergence of pathogens.</title>
        <authorList>
            <person name="Haridas S."/>
            <person name="Albert R."/>
            <person name="Binder M."/>
            <person name="Bloem J."/>
            <person name="Labutti K."/>
            <person name="Salamov A."/>
            <person name="Andreopoulos B."/>
            <person name="Baker S."/>
            <person name="Barry K."/>
            <person name="Bills G."/>
            <person name="Bluhm B."/>
            <person name="Cannon C."/>
            <person name="Castanera R."/>
            <person name="Culley D."/>
            <person name="Daum C."/>
            <person name="Ezra D."/>
            <person name="Gonzalez J."/>
            <person name="Henrissat B."/>
            <person name="Kuo A."/>
            <person name="Liang C."/>
            <person name="Lipzen A."/>
            <person name="Lutzoni F."/>
            <person name="Magnuson J."/>
            <person name="Mondo S."/>
            <person name="Nolan M."/>
            <person name="Ohm R."/>
            <person name="Pangilinan J."/>
            <person name="Park H.-J."/>
            <person name="Ramirez L."/>
            <person name="Alfaro M."/>
            <person name="Sun H."/>
            <person name="Tritt A."/>
            <person name="Yoshinaga Y."/>
            <person name="Zwiers L.-H."/>
            <person name="Turgeon B."/>
            <person name="Goodwin S."/>
            <person name="Spatafora J."/>
            <person name="Crous P."/>
            <person name="Grigoriev I."/>
        </authorList>
    </citation>
    <scope>NUCLEOTIDE SEQUENCE</scope>
    <source>
        <strain evidence="2">CBS 107.79</strain>
    </source>
</reference>
<dbReference type="EMBL" id="ML976666">
    <property type="protein sequence ID" value="KAF1976646.1"/>
    <property type="molecule type" value="Genomic_DNA"/>
</dbReference>
<keyword evidence="3" id="KW-1185">Reference proteome</keyword>
<evidence type="ECO:0000313" key="2">
    <source>
        <dbReference type="EMBL" id="KAF1976646.1"/>
    </source>
</evidence>
<evidence type="ECO:0000256" key="1">
    <source>
        <dbReference type="SAM" id="MobiDB-lite"/>
    </source>
</evidence>
<proteinExistence type="predicted"/>
<evidence type="ECO:0000313" key="3">
    <source>
        <dbReference type="Proteomes" id="UP000800036"/>
    </source>
</evidence>
<dbReference type="AlphaFoldDB" id="A0A6A5VP01"/>
<feature type="region of interest" description="Disordered" evidence="1">
    <location>
        <begin position="341"/>
        <end position="394"/>
    </location>
</feature>
<dbReference type="OrthoDB" id="8864979at2759"/>
<sequence>MADIPPYPLYGKSYLLYRVSSLHHVATPLLSELSLKTHAKRLGEQLKGDKVRGVEVDFAGTEDALPNLGPLEECAWDLIGDEDAWIDRHRQLVDPDASQLTTVVSQEQARGVQVSLEYEKQSYNALLLRDPGVTTAPDGFTALPLLLVKMPSAIRDIFLNYLRTSFDAHVAPLRLSSAFVTSSLETYFRHLSADTSTHSVQDVIRQLQVQLSFPNATTLLRHVDVTIAGRDVPGFLSRGKALKHAKDTPFTAALASYLRKHLALDLHHPKVQISRIFCASFVLGTDRLKLMAPDISDASIADSDVPEGSAGELAVRDFYASLVKEATGTGKFLPEDFAVERRSSTPLSAASARVDRRKRAVSNANAGARTTKRSKGRDKENGGSEVGDEEMADA</sequence>
<dbReference type="Pfam" id="PF13092">
    <property type="entry name" value="CENP-L"/>
    <property type="match status" value="1"/>
</dbReference>
<gene>
    <name evidence="2" type="ORF">BU23DRAFT_551569</name>
</gene>
<protein>
    <submittedName>
        <fullName evidence="2">Uncharacterized protein</fullName>
    </submittedName>
</protein>
<name>A0A6A5VP01_9PLEO</name>
<accession>A0A6A5VP01</accession>
<organism evidence="2 3">
    <name type="scientific">Bimuria novae-zelandiae CBS 107.79</name>
    <dbReference type="NCBI Taxonomy" id="1447943"/>
    <lineage>
        <taxon>Eukaryota</taxon>
        <taxon>Fungi</taxon>
        <taxon>Dikarya</taxon>
        <taxon>Ascomycota</taxon>
        <taxon>Pezizomycotina</taxon>
        <taxon>Dothideomycetes</taxon>
        <taxon>Pleosporomycetidae</taxon>
        <taxon>Pleosporales</taxon>
        <taxon>Massarineae</taxon>
        <taxon>Didymosphaeriaceae</taxon>
        <taxon>Bimuria</taxon>
    </lineage>
</organism>